<keyword evidence="1" id="KW-0472">Membrane</keyword>
<feature type="transmembrane region" description="Helical" evidence="1">
    <location>
        <begin position="221"/>
        <end position="239"/>
    </location>
</feature>
<accession>A0ABR8SQU7</accession>
<evidence type="ECO:0008006" key="4">
    <source>
        <dbReference type="Google" id="ProtNLM"/>
    </source>
</evidence>
<keyword evidence="3" id="KW-1185">Reference proteome</keyword>
<name>A0ABR8SQU7_9BACL</name>
<feature type="transmembrane region" description="Helical" evidence="1">
    <location>
        <begin position="193"/>
        <end position="215"/>
    </location>
</feature>
<proteinExistence type="predicted"/>
<protein>
    <recommendedName>
        <fullName evidence="4">Beta-carotene 15,15'-monooxygenase</fullName>
    </recommendedName>
</protein>
<dbReference type="EMBL" id="JACSQM010000007">
    <property type="protein sequence ID" value="MBD7965474.1"/>
    <property type="molecule type" value="Genomic_DNA"/>
</dbReference>
<evidence type="ECO:0000256" key="1">
    <source>
        <dbReference type="SAM" id="Phobius"/>
    </source>
</evidence>
<feature type="transmembrane region" description="Helical" evidence="1">
    <location>
        <begin position="68"/>
        <end position="86"/>
    </location>
</feature>
<organism evidence="2 3">
    <name type="scientific">Fictibacillus norfolkensis</name>
    <dbReference type="NCBI Taxonomy" id="2762233"/>
    <lineage>
        <taxon>Bacteria</taxon>
        <taxon>Bacillati</taxon>
        <taxon>Bacillota</taxon>
        <taxon>Bacilli</taxon>
        <taxon>Bacillales</taxon>
        <taxon>Fictibacillaceae</taxon>
        <taxon>Fictibacillus</taxon>
    </lineage>
</organism>
<keyword evidence="1" id="KW-1133">Transmembrane helix</keyword>
<dbReference type="Proteomes" id="UP000603641">
    <property type="component" value="Unassembled WGS sequence"/>
</dbReference>
<dbReference type="RefSeq" id="WP_191754713.1">
    <property type="nucleotide sequence ID" value="NZ_JACSQM010000007.1"/>
</dbReference>
<reference evidence="2 3" key="1">
    <citation type="submission" date="2020-08" db="EMBL/GenBank/DDBJ databases">
        <title>A Genomic Blueprint of the Chicken Gut Microbiome.</title>
        <authorList>
            <person name="Gilroy R."/>
            <person name="Ravi A."/>
            <person name="Getino M."/>
            <person name="Pursley I."/>
            <person name="Horton D.L."/>
            <person name="Alikhan N.-F."/>
            <person name="Baker D."/>
            <person name="Gharbi K."/>
            <person name="Hall N."/>
            <person name="Watson M."/>
            <person name="Adriaenssens E.M."/>
            <person name="Foster-Nyarko E."/>
            <person name="Jarju S."/>
            <person name="Secka A."/>
            <person name="Antonio M."/>
            <person name="Oren A."/>
            <person name="Chaudhuri R."/>
            <person name="La Ragione R.M."/>
            <person name="Hildebrand F."/>
            <person name="Pallen M.J."/>
        </authorList>
    </citation>
    <scope>NUCLEOTIDE SEQUENCE [LARGE SCALE GENOMIC DNA]</scope>
    <source>
        <strain evidence="2 3">Sa2CUA10</strain>
    </source>
</reference>
<sequence length="358" mass="41757">MIETMNRPIRWIPYLFLSLLVIGSNVILYQTTYFQPVPTSVLIGSMFDFLLVIPLLTYYFIIRKRYSWKLTLLVALVSYAIASFIIPDDLLKSVSIIPKALLLLEAGFISIELYLLFIVCRKFPKVKKTYSELAVEQPFLLKIKQAVNVHFAQSRLIDSLVSEVTMFYYAFFSWRKAPMMTEQTFTYHKNTSYVALQLMLIHALIIESVGLHYFFSQWNHTVSLILLFLNIYSILFLFGQMQAVKKVPLIVTEQSLLLNIGFIKSLDLPFKYIQEWRTYEGPDELSSAEMKYTFEARVSDFIPEKPNIELLLKKPVRSDIIYGFKKSVTRVVIKVDNPAELMRHIEKRMADQECNLED</sequence>
<evidence type="ECO:0000313" key="3">
    <source>
        <dbReference type="Proteomes" id="UP000603641"/>
    </source>
</evidence>
<feature type="transmembrane region" description="Helical" evidence="1">
    <location>
        <begin position="101"/>
        <end position="120"/>
    </location>
</feature>
<evidence type="ECO:0000313" key="2">
    <source>
        <dbReference type="EMBL" id="MBD7965474.1"/>
    </source>
</evidence>
<gene>
    <name evidence="2" type="ORF">H9648_15540</name>
</gene>
<feature type="transmembrane region" description="Helical" evidence="1">
    <location>
        <begin position="41"/>
        <end position="61"/>
    </location>
</feature>
<feature type="transmembrane region" description="Helical" evidence="1">
    <location>
        <begin position="12"/>
        <end position="29"/>
    </location>
</feature>
<keyword evidence="1" id="KW-0812">Transmembrane</keyword>
<comment type="caution">
    <text evidence="2">The sequence shown here is derived from an EMBL/GenBank/DDBJ whole genome shotgun (WGS) entry which is preliminary data.</text>
</comment>